<dbReference type="AlphaFoldDB" id="A0A1M5A2T2"/>
<feature type="active site" description="Charge relay system" evidence="1">
    <location>
        <position position="270"/>
    </location>
</feature>
<dbReference type="RefSeq" id="WP_072861701.1">
    <property type="nucleotide sequence ID" value="NZ_FQUX01000003.1"/>
</dbReference>
<name>A0A1M5A2T2_9FLAO</name>
<keyword evidence="2" id="KW-1133">Transmembrane helix</keyword>
<dbReference type="Pfam" id="PF08840">
    <property type="entry name" value="BAAT_C"/>
    <property type="match status" value="1"/>
</dbReference>
<dbReference type="InterPro" id="IPR014940">
    <property type="entry name" value="BAAT_C"/>
</dbReference>
<feature type="transmembrane region" description="Helical" evidence="2">
    <location>
        <begin position="7"/>
        <end position="29"/>
    </location>
</feature>
<dbReference type="GO" id="GO:0006631">
    <property type="term" value="P:fatty acid metabolic process"/>
    <property type="evidence" value="ECO:0007669"/>
    <property type="project" value="TreeGrafter"/>
</dbReference>
<gene>
    <name evidence="4" type="ORF">SAMN03080594_10364</name>
</gene>
<dbReference type="GO" id="GO:0006637">
    <property type="term" value="P:acyl-CoA metabolic process"/>
    <property type="evidence" value="ECO:0007669"/>
    <property type="project" value="InterPro"/>
</dbReference>
<evidence type="ECO:0000313" key="5">
    <source>
        <dbReference type="Proteomes" id="UP000184406"/>
    </source>
</evidence>
<feature type="active site" description="Charge relay system" evidence="1">
    <location>
        <position position="128"/>
    </location>
</feature>
<evidence type="ECO:0000259" key="3">
    <source>
        <dbReference type="Pfam" id="PF08840"/>
    </source>
</evidence>
<organism evidence="4 5">
    <name type="scientific">Arenibacter palladensis</name>
    <dbReference type="NCBI Taxonomy" id="237373"/>
    <lineage>
        <taxon>Bacteria</taxon>
        <taxon>Pseudomonadati</taxon>
        <taxon>Bacteroidota</taxon>
        <taxon>Flavobacteriia</taxon>
        <taxon>Flavobacteriales</taxon>
        <taxon>Flavobacteriaceae</taxon>
        <taxon>Arenibacter</taxon>
    </lineage>
</organism>
<dbReference type="Gene3D" id="3.40.50.1820">
    <property type="entry name" value="alpha/beta hydrolase"/>
    <property type="match status" value="1"/>
</dbReference>
<evidence type="ECO:0000256" key="2">
    <source>
        <dbReference type="SAM" id="Phobius"/>
    </source>
</evidence>
<reference evidence="5" key="1">
    <citation type="submission" date="2016-11" db="EMBL/GenBank/DDBJ databases">
        <authorList>
            <person name="Varghese N."/>
            <person name="Submissions S."/>
        </authorList>
    </citation>
    <scope>NUCLEOTIDE SEQUENCE [LARGE SCALE GENOMIC DNA]</scope>
    <source>
        <strain evidence="5">DSM 17539</strain>
    </source>
</reference>
<accession>A0A1M5A2T2</accession>
<feature type="active site" description="Charge relay system" evidence="1">
    <location>
        <position position="235"/>
    </location>
</feature>
<keyword evidence="4" id="KW-0378">Hydrolase</keyword>
<dbReference type="InterPro" id="IPR029058">
    <property type="entry name" value="AB_hydrolase_fold"/>
</dbReference>
<proteinExistence type="predicted"/>
<protein>
    <submittedName>
        <fullName evidence="4">BAAT / Acyl-CoA thioester hydrolase C terminal</fullName>
    </submittedName>
</protein>
<dbReference type="PANTHER" id="PTHR10824:SF4">
    <property type="entry name" value="ACYL-COENZYME A THIOESTERASE 1-LIKE"/>
    <property type="match status" value="1"/>
</dbReference>
<dbReference type="EMBL" id="FQUX01000003">
    <property type="protein sequence ID" value="SHF24535.1"/>
    <property type="molecule type" value="Genomic_DNA"/>
</dbReference>
<keyword evidence="2" id="KW-0812">Transmembrane</keyword>
<sequence>MIKNRKYIIGIGILIFLIAAYFIADSILFSGVKPRPINENGFQANYFVKTDTKKKVSIVLIGGGPWGDYWGQQFANSGYSGLSLPYTQREGLPKLPEEINLEYFEKALAWLKIQPEVDPNKIIVMGASRNAELALVLASIFPESISGVVAYAPSAVSWSNTVLPYNSNELKSSWKYKGVDIPYVPMNKISGNESNKIKMVEYWKKGLQKTDFIEQAAIKVEKINGPILLFSGHDDQVWPSSIMADMIEKRLEANSFKYSFQNIKYENAGHLISSNPDDNTSYRTGTINISGKNYEYEFGGNDDGDFKAKRDAKMKLMEFLEKI</sequence>
<dbReference type="Proteomes" id="UP000184406">
    <property type="component" value="Unassembled WGS sequence"/>
</dbReference>
<feature type="domain" description="BAAT/Acyl-CoA thioester hydrolase C-terminal" evidence="3">
    <location>
        <begin position="99"/>
        <end position="322"/>
    </location>
</feature>
<dbReference type="SUPFAM" id="SSF53474">
    <property type="entry name" value="alpha/beta-Hydrolases"/>
    <property type="match status" value="1"/>
</dbReference>
<evidence type="ECO:0000256" key="1">
    <source>
        <dbReference type="PIRSR" id="PIRSR016521-1"/>
    </source>
</evidence>
<dbReference type="PANTHER" id="PTHR10824">
    <property type="entry name" value="ACYL-COENZYME A THIOESTERASE-RELATED"/>
    <property type="match status" value="1"/>
</dbReference>
<dbReference type="OrthoDB" id="8922993at2"/>
<dbReference type="InterPro" id="IPR016662">
    <property type="entry name" value="Acyl-CoA_thioEstase_long-chain"/>
</dbReference>
<keyword evidence="2" id="KW-0472">Membrane</keyword>
<dbReference type="GO" id="GO:0047617">
    <property type="term" value="F:fatty acyl-CoA hydrolase activity"/>
    <property type="evidence" value="ECO:0007669"/>
    <property type="project" value="TreeGrafter"/>
</dbReference>
<evidence type="ECO:0000313" key="4">
    <source>
        <dbReference type="EMBL" id="SHF24535.1"/>
    </source>
</evidence>
<dbReference type="PIRSF" id="PIRSF016521">
    <property type="entry name" value="Acyl-CoA_hydro"/>
    <property type="match status" value="1"/>
</dbReference>
<keyword evidence="5" id="KW-1185">Reference proteome</keyword>